<feature type="non-terminal residue" evidence="2">
    <location>
        <position position="1"/>
    </location>
</feature>
<reference evidence="2" key="1">
    <citation type="submission" date="2018-05" db="EMBL/GenBank/DDBJ databases">
        <authorList>
            <person name="Lanie J.A."/>
            <person name="Ng W.-L."/>
            <person name="Kazmierczak K.M."/>
            <person name="Andrzejewski T.M."/>
            <person name="Davidsen T.M."/>
            <person name="Wayne K.J."/>
            <person name="Tettelin H."/>
            <person name="Glass J.I."/>
            <person name="Rusch D."/>
            <person name="Podicherti R."/>
            <person name="Tsui H.-C.T."/>
            <person name="Winkler M.E."/>
        </authorList>
    </citation>
    <scope>NUCLEOTIDE SEQUENCE</scope>
</reference>
<gene>
    <name evidence="2" type="ORF">METZ01_LOCUS392432</name>
</gene>
<sequence>PIGQADIIAAEAFRNLDAGATAADALLLAKHTVLESATVKDVPIPPAILNTVLSFNLLGPPWARVSSRGAHQKVDRISSKGAREKVDRVSSKGAREKEEGLLDRVRRQINAAPGEDESLLGQVRARIADRLPTSLASALRRVPLDPSSLSTRFESSGEIEKVLGLKDNTFQNAVNTTLEVKNRQTTFLTARHKHKRFSSFRSALVDQNGRVVSFYHSK</sequence>
<proteinExistence type="predicted"/>
<evidence type="ECO:0000256" key="1">
    <source>
        <dbReference type="SAM" id="MobiDB-lite"/>
    </source>
</evidence>
<accession>A0A382V0W1</accession>
<feature type="region of interest" description="Disordered" evidence="1">
    <location>
        <begin position="73"/>
        <end position="99"/>
    </location>
</feature>
<dbReference type="EMBL" id="UINC01147957">
    <property type="protein sequence ID" value="SVD39578.1"/>
    <property type="molecule type" value="Genomic_DNA"/>
</dbReference>
<organism evidence="2">
    <name type="scientific">marine metagenome</name>
    <dbReference type="NCBI Taxonomy" id="408172"/>
    <lineage>
        <taxon>unclassified sequences</taxon>
        <taxon>metagenomes</taxon>
        <taxon>ecological metagenomes</taxon>
    </lineage>
</organism>
<protein>
    <submittedName>
        <fullName evidence="2">Uncharacterized protein</fullName>
    </submittedName>
</protein>
<name>A0A382V0W1_9ZZZZ</name>
<dbReference type="AlphaFoldDB" id="A0A382V0W1"/>
<evidence type="ECO:0000313" key="2">
    <source>
        <dbReference type="EMBL" id="SVD39578.1"/>
    </source>
</evidence>